<evidence type="ECO:0000313" key="2">
    <source>
        <dbReference type="Proteomes" id="UP000887577"/>
    </source>
</evidence>
<name>A0A914YDB1_9BILA</name>
<reference evidence="3" key="1">
    <citation type="submission" date="2022-11" db="UniProtKB">
        <authorList>
            <consortium name="WormBaseParasite"/>
        </authorList>
    </citation>
    <scope>IDENTIFICATION</scope>
</reference>
<organism evidence="2 3">
    <name type="scientific">Panagrolaimus superbus</name>
    <dbReference type="NCBI Taxonomy" id="310955"/>
    <lineage>
        <taxon>Eukaryota</taxon>
        <taxon>Metazoa</taxon>
        <taxon>Ecdysozoa</taxon>
        <taxon>Nematoda</taxon>
        <taxon>Chromadorea</taxon>
        <taxon>Rhabditida</taxon>
        <taxon>Tylenchina</taxon>
        <taxon>Panagrolaimomorpha</taxon>
        <taxon>Panagrolaimoidea</taxon>
        <taxon>Panagrolaimidae</taxon>
        <taxon>Panagrolaimus</taxon>
    </lineage>
</organism>
<sequence>MAEQEREKLFVEIITSLQEYTNENITDQEAIKSEIVDLLKTHRPVKLTDWEYGLSKVLKKDHQIIVKEKEDEKQVRIFLKPYFYCSNRPSHTKCNSSLKIKFGIVFAPISHGKKCKAKNYSFVMEIQDLLKHGKTKEAIYKMMVKRRPTNNDSSLSVSTSILNDTDVSTTTDMENETNLEQSISENTNTSIDSNSSPSSQQQQSSHILEEVAPESSAARSSVKTENEDQDYCMVIVEPAAKRPKIESGNSEETFAFDHPSASVLKKVCGKLNIEYSHDAYQLWANIIFNDISASSDNIQTHELKSPNIYACLSLFFTGKTDNSFLIQHFINTAFRDASDSLTRAEINQMFTSATVTDEQIKFIASFLSCRIGIYHGSNLNKYGNWKDENIALTLILSFIDGMYSIVLDL</sequence>
<feature type="compositionally biased region" description="Low complexity" evidence="1">
    <location>
        <begin position="186"/>
        <end position="205"/>
    </location>
</feature>
<proteinExistence type="predicted"/>
<evidence type="ECO:0000256" key="1">
    <source>
        <dbReference type="SAM" id="MobiDB-lite"/>
    </source>
</evidence>
<accession>A0A914YDB1</accession>
<dbReference type="WBParaSite" id="PSU_v2.g1821.t1">
    <property type="protein sequence ID" value="PSU_v2.g1821.t1"/>
    <property type="gene ID" value="PSU_v2.g1821"/>
</dbReference>
<evidence type="ECO:0000313" key="3">
    <source>
        <dbReference type="WBParaSite" id="PSU_v2.g1821.t1"/>
    </source>
</evidence>
<protein>
    <submittedName>
        <fullName evidence="3">SPK domain-containing protein</fullName>
    </submittedName>
</protein>
<feature type="region of interest" description="Disordered" evidence="1">
    <location>
        <begin position="186"/>
        <end position="225"/>
    </location>
</feature>
<keyword evidence="2" id="KW-1185">Reference proteome</keyword>
<dbReference type="AlphaFoldDB" id="A0A914YDB1"/>
<dbReference type="Proteomes" id="UP000887577">
    <property type="component" value="Unplaced"/>
</dbReference>